<dbReference type="GO" id="GO:0004386">
    <property type="term" value="F:helicase activity"/>
    <property type="evidence" value="ECO:0007669"/>
    <property type="project" value="UniProtKB-KW"/>
</dbReference>
<feature type="region of interest" description="Disordered" evidence="6">
    <location>
        <begin position="679"/>
        <end position="742"/>
    </location>
</feature>
<feature type="compositionally biased region" description="Low complexity" evidence="6">
    <location>
        <begin position="713"/>
        <end position="724"/>
    </location>
</feature>
<name>A0ABT9RUG8_9MICC</name>
<keyword evidence="2 5" id="KW-0378">Hydrolase</keyword>
<comment type="caution">
    <text evidence="8">The sequence shown here is derived from an EMBL/GenBank/DDBJ whole genome shotgun (WGS) entry which is preliminary data.</text>
</comment>
<evidence type="ECO:0000256" key="1">
    <source>
        <dbReference type="ARBA" id="ARBA00022741"/>
    </source>
</evidence>
<evidence type="ECO:0000256" key="6">
    <source>
        <dbReference type="SAM" id="MobiDB-lite"/>
    </source>
</evidence>
<reference evidence="8 9" key="1">
    <citation type="submission" date="2023-07" db="EMBL/GenBank/DDBJ databases">
        <title>Sorghum-associated microbial communities from plants grown in Nebraska, USA.</title>
        <authorList>
            <person name="Schachtman D."/>
        </authorList>
    </citation>
    <scope>NUCLEOTIDE SEQUENCE [LARGE SCALE GENOMIC DNA]</scope>
    <source>
        <strain evidence="8 9">CC222</strain>
    </source>
</reference>
<gene>
    <name evidence="8" type="ORF">J2X98_001881</name>
</gene>
<feature type="domain" description="UvrD-like helicase ATP-binding" evidence="7">
    <location>
        <begin position="178"/>
        <end position="516"/>
    </location>
</feature>
<accession>A0ABT9RUG8</accession>
<keyword evidence="9" id="KW-1185">Reference proteome</keyword>
<dbReference type="InterPro" id="IPR027417">
    <property type="entry name" value="P-loop_NTPase"/>
</dbReference>
<dbReference type="Pfam" id="PF13245">
    <property type="entry name" value="AAA_19"/>
    <property type="match status" value="1"/>
</dbReference>
<sequence>MTAQLQDTDQDAFEAEKALEQEYFDKSKQAYDDHLNDIVSSNVSGNVHERSSQRAALLDRRTLDPSEAVATARMDLEDGETIYLGSVAIRDENYDLLVAPWQSKIGEIFYEATHDDPRGLARKRVFTTTYNRIASFNDVIFQELSDDISSGTFVGEQDPLLEDLGRGRDEFMRDIVRTITAAQNRIIRAPKDQLLVIQGGPGTGKTAVALHRVSWILYNHREELQPKDVLVVGPNPTFTKYIKRVLPTLGDVDVIQQSLAQLLAGDFAPRGIDVPDVARKKGSAKMESIVQSALNGRARVPADGLEVRRTDTALTVSVVKEDIERLLAGITPGLYNRRRAQFRAALQTFVAGRVDAGRRDAVPLLDRASLDEQSERVYPSLSPQQFVRELYGSKDRLLRAGATESEVDLLYRPAAAKIGDEPWTMADLGVIDCAADAISGTLSRYGHIVVDEAQDLSYMQLRAVRRRSQNGSMTVVGDIAQATSAYSRKDWNQVLTTLGTEDNFTEAELTIGYRVPAPVLAVAARVLATAAPGLTAPQAFPRQIEEEPRWHVVSTDELMNSVVSSVKEYSSRGLFVGVVVAERQMISVRTAFRAAGIKYSESADGGLSQGINLVSPEESKGLEFDAVVVVEPASILELPQGDKLLYVALTRTVHHLDVVLRADGVPAMLADFVAPRGTEASDAEAHSTGGENDANSVEAEPREKETHAASKGPATSSESETPSSDDSHHVHEASSAVTPSDGELKPMLERMAQSIAQEFFEVLREVGPNVQQRVVDILWDKMEASGSDS</sequence>
<dbReference type="EMBL" id="JAUSRE010000008">
    <property type="protein sequence ID" value="MDP9888293.1"/>
    <property type="molecule type" value="Genomic_DNA"/>
</dbReference>
<dbReference type="Proteomes" id="UP001226577">
    <property type="component" value="Unassembled WGS sequence"/>
</dbReference>
<protein>
    <submittedName>
        <fullName evidence="8">DNA helicase IV</fullName>
    </submittedName>
</protein>
<keyword evidence="4 5" id="KW-0067">ATP-binding</keyword>
<feature type="binding site" evidence="5">
    <location>
        <begin position="199"/>
        <end position="206"/>
    </location>
    <ligand>
        <name>ATP</name>
        <dbReference type="ChEBI" id="CHEBI:30616"/>
    </ligand>
</feature>
<feature type="compositionally biased region" description="Basic and acidic residues" evidence="6">
    <location>
        <begin position="699"/>
        <end position="708"/>
    </location>
</feature>
<dbReference type="RefSeq" id="WP_307307006.1">
    <property type="nucleotide sequence ID" value="NZ_JAUSRE010000008.1"/>
</dbReference>
<dbReference type="PANTHER" id="PTHR11070:SF45">
    <property type="entry name" value="DNA 3'-5' HELICASE"/>
    <property type="match status" value="1"/>
</dbReference>
<evidence type="ECO:0000256" key="4">
    <source>
        <dbReference type="ARBA" id="ARBA00022840"/>
    </source>
</evidence>
<dbReference type="SUPFAM" id="SSF52540">
    <property type="entry name" value="P-loop containing nucleoside triphosphate hydrolases"/>
    <property type="match status" value="1"/>
</dbReference>
<keyword evidence="3 5" id="KW-0347">Helicase</keyword>
<evidence type="ECO:0000256" key="2">
    <source>
        <dbReference type="ARBA" id="ARBA00022801"/>
    </source>
</evidence>
<evidence type="ECO:0000256" key="5">
    <source>
        <dbReference type="PROSITE-ProRule" id="PRU00560"/>
    </source>
</evidence>
<evidence type="ECO:0000259" key="7">
    <source>
        <dbReference type="PROSITE" id="PS51198"/>
    </source>
</evidence>
<keyword evidence="1 5" id="KW-0547">Nucleotide-binding</keyword>
<dbReference type="PROSITE" id="PS51198">
    <property type="entry name" value="UVRD_HELICASE_ATP_BIND"/>
    <property type="match status" value="1"/>
</dbReference>
<dbReference type="PANTHER" id="PTHR11070">
    <property type="entry name" value="UVRD / RECB / PCRA DNA HELICASE FAMILY MEMBER"/>
    <property type="match status" value="1"/>
</dbReference>
<dbReference type="InterPro" id="IPR014016">
    <property type="entry name" value="UvrD-like_ATP-bd"/>
</dbReference>
<organism evidence="8 9">
    <name type="scientific">Pseudarthrobacter enclensis</name>
    <dbReference type="NCBI Taxonomy" id="993070"/>
    <lineage>
        <taxon>Bacteria</taxon>
        <taxon>Bacillati</taxon>
        <taxon>Actinomycetota</taxon>
        <taxon>Actinomycetes</taxon>
        <taxon>Micrococcales</taxon>
        <taxon>Micrococcaceae</taxon>
        <taxon>Pseudarthrobacter</taxon>
    </lineage>
</organism>
<evidence type="ECO:0000313" key="8">
    <source>
        <dbReference type="EMBL" id="MDP9888293.1"/>
    </source>
</evidence>
<dbReference type="Gene3D" id="3.40.50.300">
    <property type="entry name" value="P-loop containing nucleotide triphosphate hydrolases"/>
    <property type="match status" value="3"/>
</dbReference>
<evidence type="ECO:0000313" key="9">
    <source>
        <dbReference type="Proteomes" id="UP001226577"/>
    </source>
</evidence>
<evidence type="ECO:0000256" key="3">
    <source>
        <dbReference type="ARBA" id="ARBA00022806"/>
    </source>
</evidence>
<dbReference type="InterPro" id="IPR000212">
    <property type="entry name" value="DNA_helicase_UvrD/REP"/>
</dbReference>
<proteinExistence type="predicted"/>